<dbReference type="InParanoid" id="A0A165B816"/>
<evidence type="ECO:0000313" key="1">
    <source>
        <dbReference type="EMBL" id="KZV80028.1"/>
    </source>
</evidence>
<accession>A0A165B816</accession>
<keyword evidence="2" id="KW-1185">Reference proteome</keyword>
<dbReference type="EMBL" id="KV426530">
    <property type="protein sequence ID" value="KZV80028.1"/>
    <property type="molecule type" value="Genomic_DNA"/>
</dbReference>
<dbReference type="AlphaFoldDB" id="A0A165B816"/>
<organism evidence="1 2">
    <name type="scientific">Exidia glandulosa HHB12029</name>
    <dbReference type="NCBI Taxonomy" id="1314781"/>
    <lineage>
        <taxon>Eukaryota</taxon>
        <taxon>Fungi</taxon>
        <taxon>Dikarya</taxon>
        <taxon>Basidiomycota</taxon>
        <taxon>Agaricomycotina</taxon>
        <taxon>Agaricomycetes</taxon>
        <taxon>Auriculariales</taxon>
        <taxon>Exidiaceae</taxon>
        <taxon>Exidia</taxon>
    </lineage>
</organism>
<proteinExistence type="predicted"/>
<evidence type="ECO:0000313" key="2">
    <source>
        <dbReference type="Proteomes" id="UP000077266"/>
    </source>
</evidence>
<sequence length="100" mass="11190">MKNRHPVIAAAVAALDGQDMIRFLSTVPTMLPSFARKKTFCTSTITHRPPSPPWMSRRYPKSCRRETSANAVKPSTRICSTKIQLWPAAGFMFLKLLAQA</sequence>
<dbReference type="Proteomes" id="UP000077266">
    <property type="component" value="Unassembled WGS sequence"/>
</dbReference>
<reference evidence="1 2" key="1">
    <citation type="journal article" date="2016" name="Mol. Biol. Evol.">
        <title>Comparative Genomics of Early-Diverging Mushroom-Forming Fungi Provides Insights into the Origins of Lignocellulose Decay Capabilities.</title>
        <authorList>
            <person name="Nagy L.G."/>
            <person name="Riley R."/>
            <person name="Tritt A."/>
            <person name="Adam C."/>
            <person name="Daum C."/>
            <person name="Floudas D."/>
            <person name="Sun H."/>
            <person name="Yadav J.S."/>
            <person name="Pangilinan J."/>
            <person name="Larsson K.H."/>
            <person name="Matsuura K."/>
            <person name="Barry K."/>
            <person name="Labutti K."/>
            <person name="Kuo R."/>
            <person name="Ohm R.A."/>
            <person name="Bhattacharya S.S."/>
            <person name="Shirouzu T."/>
            <person name="Yoshinaga Y."/>
            <person name="Martin F.M."/>
            <person name="Grigoriev I.V."/>
            <person name="Hibbett D.S."/>
        </authorList>
    </citation>
    <scope>NUCLEOTIDE SEQUENCE [LARGE SCALE GENOMIC DNA]</scope>
    <source>
        <strain evidence="1 2">HHB12029</strain>
    </source>
</reference>
<gene>
    <name evidence="1" type="ORF">EXIGLDRAFT_437395</name>
</gene>
<name>A0A165B816_EXIGL</name>
<protein>
    <submittedName>
        <fullName evidence="1">Uncharacterized protein</fullName>
    </submittedName>
</protein>